<evidence type="ECO:0000313" key="2">
    <source>
        <dbReference type="EMBL" id="PUZ45819.1"/>
    </source>
</evidence>
<feature type="region of interest" description="Disordered" evidence="1">
    <location>
        <begin position="1"/>
        <end position="67"/>
    </location>
</feature>
<evidence type="ECO:0000313" key="3">
    <source>
        <dbReference type="Proteomes" id="UP000244336"/>
    </source>
</evidence>
<sequence>MMVAGDERAEYSGGRGSSTCGQPASDGGAWENPEAVKARRVDGTGGELGMHGGEASGHRRWQQELTVISMSPAAGNIWR</sequence>
<dbReference type="Proteomes" id="UP000244336">
    <property type="component" value="Chromosome 8"/>
</dbReference>
<organism evidence="2 3">
    <name type="scientific">Panicum hallii var. hallii</name>
    <dbReference type="NCBI Taxonomy" id="1504633"/>
    <lineage>
        <taxon>Eukaryota</taxon>
        <taxon>Viridiplantae</taxon>
        <taxon>Streptophyta</taxon>
        <taxon>Embryophyta</taxon>
        <taxon>Tracheophyta</taxon>
        <taxon>Spermatophyta</taxon>
        <taxon>Magnoliopsida</taxon>
        <taxon>Liliopsida</taxon>
        <taxon>Poales</taxon>
        <taxon>Poaceae</taxon>
        <taxon>PACMAD clade</taxon>
        <taxon>Panicoideae</taxon>
        <taxon>Panicodae</taxon>
        <taxon>Paniceae</taxon>
        <taxon>Panicinae</taxon>
        <taxon>Panicum</taxon>
        <taxon>Panicum sect. Panicum</taxon>
    </lineage>
</organism>
<accession>A0A2T7CR54</accession>
<reference evidence="2 3" key="1">
    <citation type="submission" date="2018-04" db="EMBL/GenBank/DDBJ databases">
        <title>WGS assembly of Panicum hallii var. hallii HAL2.</title>
        <authorList>
            <person name="Lovell J."/>
            <person name="Jenkins J."/>
            <person name="Lowry D."/>
            <person name="Mamidi S."/>
            <person name="Sreedasyam A."/>
            <person name="Weng X."/>
            <person name="Barry K."/>
            <person name="Bonette J."/>
            <person name="Campitelli B."/>
            <person name="Daum C."/>
            <person name="Gordon S."/>
            <person name="Gould B."/>
            <person name="Lipzen A."/>
            <person name="MacQueen A."/>
            <person name="Palacio-Mejia J."/>
            <person name="Plott C."/>
            <person name="Shakirov E."/>
            <person name="Shu S."/>
            <person name="Yoshinaga Y."/>
            <person name="Zane M."/>
            <person name="Rokhsar D."/>
            <person name="Grimwood J."/>
            <person name="Schmutz J."/>
            <person name="Juenger T."/>
        </authorList>
    </citation>
    <scope>NUCLEOTIDE SEQUENCE [LARGE SCALE GENOMIC DNA]</scope>
    <source>
        <strain evidence="3">cv. HAL2</strain>
    </source>
</reference>
<name>A0A2T7CR54_9POAL</name>
<evidence type="ECO:0000256" key="1">
    <source>
        <dbReference type="SAM" id="MobiDB-lite"/>
    </source>
</evidence>
<feature type="compositionally biased region" description="Gly residues" evidence="1">
    <location>
        <begin position="43"/>
        <end position="55"/>
    </location>
</feature>
<protein>
    <submittedName>
        <fullName evidence="2">Uncharacterized protein</fullName>
    </submittedName>
</protein>
<proteinExistence type="predicted"/>
<dbReference type="Gramene" id="PUZ45819">
    <property type="protein sequence ID" value="PUZ45819"/>
    <property type="gene ID" value="GQ55_8G254800"/>
</dbReference>
<feature type="compositionally biased region" description="Basic and acidic residues" evidence="1">
    <location>
        <begin position="1"/>
        <end position="10"/>
    </location>
</feature>
<dbReference type="AlphaFoldDB" id="A0A2T7CR54"/>
<dbReference type="EMBL" id="CM009756">
    <property type="protein sequence ID" value="PUZ45819.1"/>
    <property type="molecule type" value="Genomic_DNA"/>
</dbReference>
<gene>
    <name evidence="2" type="ORF">GQ55_8G254800</name>
</gene>
<keyword evidence="3" id="KW-1185">Reference proteome</keyword>